<dbReference type="InterPro" id="IPR008334">
    <property type="entry name" value="5'-Nucleotdase_C"/>
</dbReference>
<feature type="transmembrane region" description="Helical" evidence="7">
    <location>
        <begin position="76"/>
        <end position="95"/>
    </location>
</feature>
<feature type="transmembrane region" description="Helical" evidence="7">
    <location>
        <begin position="351"/>
        <end position="374"/>
    </location>
</feature>
<dbReference type="Pfam" id="PF02872">
    <property type="entry name" value="5_nucleotid_C"/>
    <property type="match status" value="1"/>
</dbReference>
<dbReference type="AlphaFoldDB" id="A0A8S1PFB2"/>
<evidence type="ECO:0000259" key="9">
    <source>
        <dbReference type="Pfam" id="PF02872"/>
    </source>
</evidence>
<evidence type="ECO:0000256" key="7">
    <source>
        <dbReference type="SAM" id="Phobius"/>
    </source>
</evidence>
<feature type="domain" description="5'-Nucleotidase C-terminal" evidence="9">
    <location>
        <begin position="713"/>
        <end position="864"/>
    </location>
</feature>
<evidence type="ECO:0000256" key="3">
    <source>
        <dbReference type="ARBA" id="ARBA00022692"/>
    </source>
</evidence>
<feature type="domain" description="Calcineurin-like phosphoesterase" evidence="8">
    <location>
        <begin position="411"/>
        <end position="618"/>
    </location>
</feature>
<keyword evidence="6 7" id="KW-0472">Membrane</keyword>
<dbReference type="Pfam" id="PF00149">
    <property type="entry name" value="Metallophos"/>
    <property type="match status" value="1"/>
</dbReference>
<organism evidence="10 11">
    <name type="scientific">Paramecium sonneborni</name>
    <dbReference type="NCBI Taxonomy" id="65129"/>
    <lineage>
        <taxon>Eukaryota</taxon>
        <taxon>Sar</taxon>
        <taxon>Alveolata</taxon>
        <taxon>Ciliophora</taxon>
        <taxon>Intramacronucleata</taxon>
        <taxon>Oligohymenophorea</taxon>
        <taxon>Peniculida</taxon>
        <taxon>Parameciidae</taxon>
        <taxon>Paramecium</taxon>
    </lineage>
</organism>
<dbReference type="Pfam" id="PF01925">
    <property type="entry name" value="TauE"/>
    <property type="match status" value="1"/>
</dbReference>
<keyword evidence="5 7" id="KW-1133">Transmembrane helix</keyword>
<evidence type="ECO:0000259" key="8">
    <source>
        <dbReference type="Pfam" id="PF00149"/>
    </source>
</evidence>
<dbReference type="EMBL" id="CAJJDN010000077">
    <property type="protein sequence ID" value="CAD8101970.1"/>
    <property type="molecule type" value="Genomic_DNA"/>
</dbReference>
<feature type="transmembrane region" description="Helical" evidence="7">
    <location>
        <begin position="234"/>
        <end position="251"/>
    </location>
</feature>
<dbReference type="PANTHER" id="PTHR11575:SF48">
    <property type="entry name" value="5'-NUCLEOTIDASE"/>
    <property type="match status" value="1"/>
</dbReference>
<feature type="transmembrane region" description="Helical" evidence="7">
    <location>
        <begin position="35"/>
        <end position="56"/>
    </location>
</feature>
<evidence type="ECO:0000256" key="4">
    <source>
        <dbReference type="ARBA" id="ARBA00022729"/>
    </source>
</evidence>
<accession>A0A8S1PFB2</accession>
<feature type="transmembrane region" description="Helical" evidence="7">
    <location>
        <begin position="195"/>
        <end position="214"/>
    </location>
</feature>
<comment type="similarity">
    <text evidence="2">Belongs to the 5'-nucleotidase family.</text>
</comment>
<evidence type="ECO:0000313" key="11">
    <source>
        <dbReference type="Proteomes" id="UP000692954"/>
    </source>
</evidence>
<dbReference type="Proteomes" id="UP000692954">
    <property type="component" value="Unassembled WGS sequence"/>
</dbReference>
<dbReference type="InterPro" id="IPR006179">
    <property type="entry name" value="5_nucleotidase/apyrase"/>
</dbReference>
<name>A0A8S1PFB2_9CILI</name>
<evidence type="ECO:0000313" key="10">
    <source>
        <dbReference type="EMBL" id="CAD8101970.1"/>
    </source>
</evidence>
<dbReference type="GO" id="GO:0009166">
    <property type="term" value="P:nucleotide catabolic process"/>
    <property type="evidence" value="ECO:0007669"/>
    <property type="project" value="InterPro"/>
</dbReference>
<feature type="transmembrane region" description="Helical" evidence="7">
    <location>
        <begin position="134"/>
        <end position="152"/>
    </location>
</feature>
<dbReference type="InterPro" id="IPR002781">
    <property type="entry name" value="TM_pro_TauE-like"/>
</dbReference>
<proteinExistence type="inferred from homology"/>
<comment type="caution">
    <text evidence="10">The sequence shown here is derived from an EMBL/GenBank/DDBJ whole genome shotgun (WGS) entry which is preliminary data.</text>
</comment>
<feature type="transmembrane region" description="Helical" evidence="7">
    <location>
        <begin position="281"/>
        <end position="314"/>
    </location>
</feature>
<feature type="transmembrane region" description="Helical" evidence="7">
    <location>
        <begin position="320"/>
        <end position="339"/>
    </location>
</feature>
<comment type="subcellular location">
    <subcellularLocation>
        <location evidence="1">Membrane</location>
        <topology evidence="1">Multi-pass membrane protein</topology>
    </subcellularLocation>
</comment>
<evidence type="ECO:0000256" key="2">
    <source>
        <dbReference type="ARBA" id="ARBA00006654"/>
    </source>
</evidence>
<dbReference type="GO" id="GO:0016020">
    <property type="term" value="C:membrane"/>
    <property type="evidence" value="ECO:0007669"/>
    <property type="project" value="UniProtKB-SubCell"/>
</dbReference>
<dbReference type="PANTHER" id="PTHR11575">
    <property type="entry name" value="5'-NUCLEOTIDASE-RELATED"/>
    <property type="match status" value="1"/>
</dbReference>
<gene>
    <name evidence="10" type="ORF">PSON_ATCC_30995.1.T0770019</name>
</gene>
<evidence type="ECO:0000256" key="5">
    <source>
        <dbReference type="ARBA" id="ARBA00022989"/>
    </source>
</evidence>
<keyword evidence="11" id="KW-1185">Reference proteome</keyword>
<protein>
    <submittedName>
        <fullName evidence="10">Uncharacterized protein</fullName>
    </submittedName>
</protein>
<evidence type="ECO:0000256" key="6">
    <source>
        <dbReference type="ARBA" id="ARBA00023136"/>
    </source>
</evidence>
<evidence type="ECO:0000256" key="1">
    <source>
        <dbReference type="ARBA" id="ARBA00004141"/>
    </source>
</evidence>
<dbReference type="InterPro" id="IPR004843">
    <property type="entry name" value="Calcineurin-like_PHP"/>
</dbReference>
<sequence>MFNHLESTKCDYLHHFQDGHCVHDDLFPLTLYNSLGYLLIIVILGLSTVGGLGGGIEKIPILIVMLNFSQSKATLYVYVLTFGTNLVNFLMLIYQKHPLANKQIIDYELSLILLPTALFGSAFGNILHQILPDIFLISILIVFFSIFVPKLYHKAKQNKEQETLNDDKQKIAPNQEDTNLIAEQYKNEDQQIIPLYKFLLLLIIFMIVQCVLMIRGGKQQQSFIGIQYCSDVYWITTGMIIVVLLLISYGIKYHLGRETRTKIEIGYFNEKVDFNFIESKFFMIVWISGFLGGIMGGMTGVGAGAIIVSILILQNVNSRVASATGGFQKLFISLFTTILSYQQGDLNKNEILFFFILGLFSGLLIAGPMSYIFIQRNSDNGQMEQNDLNSYILLNYYFKQKIYMQQSSIYILHFNDVYDIEEQLHEPKGGAARFLYVMNQLKQNLPNTLTLFSGDVFSPSSLTHIYHGSHVIYPLQEFKIDVACLGNHDFDFPLDHLEDLLQQSNTPWILSNVYDKLTQMPLANVLPYKIQSFGHFQIGFIGLAEEEWLGLITDIPTAQIEYRNFIDSANELCKYLRNDLNCNFIVALTHMRIPNDQILINAIDEGLIDLVLGGHDHIWHHEQIKQTFYCKSGTNFRNLGLIKITPIELADSFNPQTLNLQFEIPQPIEYQFQKYNLSYYPINIYSQIPIDQTMDAYVQQKIKVYNEKSLKIIGFIENDLDARFVTVRSQETTTANLFADIIRLEFQTDIAVLNCGTIRADEYFQSGPITYQTLDKLFAIPDNLVSFKITGEKLLYLLEISVSKLPSSDGRFLGISGMKFEYSMLKNPMNRISSVTINNEPLDLQKIYTCATKQFIAEGGDGYPPQTEYLIDKTLGIQLKSVFVSFFEGLRKQKIIINNLKDLEQTKYKRFLSIISGLTEYQGDIYITVNPQVQGRIKVFN</sequence>
<keyword evidence="4" id="KW-0732">Signal</keyword>
<reference evidence="10" key="1">
    <citation type="submission" date="2021-01" db="EMBL/GenBank/DDBJ databases">
        <authorList>
            <consortium name="Genoscope - CEA"/>
            <person name="William W."/>
        </authorList>
    </citation>
    <scope>NUCLEOTIDE SEQUENCE</scope>
</reference>
<dbReference type="GO" id="GO:0016787">
    <property type="term" value="F:hydrolase activity"/>
    <property type="evidence" value="ECO:0007669"/>
    <property type="project" value="InterPro"/>
</dbReference>
<keyword evidence="3 7" id="KW-0812">Transmembrane</keyword>
<dbReference type="OrthoDB" id="10252235at2759"/>